<gene>
    <name evidence="9" type="ORF">BW247_03035</name>
</gene>
<organism evidence="9 10">
    <name type="scientific">Acidihalobacter ferrooxydans</name>
    <dbReference type="NCBI Taxonomy" id="1765967"/>
    <lineage>
        <taxon>Bacteria</taxon>
        <taxon>Pseudomonadati</taxon>
        <taxon>Pseudomonadota</taxon>
        <taxon>Gammaproteobacteria</taxon>
        <taxon>Chromatiales</taxon>
        <taxon>Ectothiorhodospiraceae</taxon>
        <taxon>Acidihalobacter</taxon>
    </lineage>
</organism>
<evidence type="ECO:0000256" key="5">
    <source>
        <dbReference type="ARBA" id="ARBA00022729"/>
    </source>
</evidence>
<dbReference type="STRING" id="1765967.BW247_03035"/>
<dbReference type="Gene3D" id="2.40.160.60">
    <property type="entry name" value="Outer membrane protein transport protein (OMPP1/FadL/TodX)"/>
    <property type="match status" value="1"/>
</dbReference>
<dbReference type="GO" id="GO:0015483">
    <property type="term" value="F:long-chain fatty acid transporting porin activity"/>
    <property type="evidence" value="ECO:0007669"/>
    <property type="project" value="TreeGrafter"/>
</dbReference>
<proteinExistence type="inferred from homology"/>
<keyword evidence="3" id="KW-1134">Transmembrane beta strand</keyword>
<evidence type="ECO:0000256" key="3">
    <source>
        <dbReference type="ARBA" id="ARBA00022452"/>
    </source>
</evidence>
<dbReference type="RefSeq" id="WP_076835653.1">
    <property type="nucleotide sequence ID" value="NZ_CP019434.1"/>
</dbReference>
<accession>A0A1P8UEC3</accession>
<evidence type="ECO:0000256" key="4">
    <source>
        <dbReference type="ARBA" id="ARBA00022692"/>
    </source>
</evidence>
<dbReference type="GO" id="GO:0009279">
    <property type="term" value="C:cell outer membrane"/>
    <property type="evidence" value="ECO:0007669"/>
    <property type="project" value="UniProtKB-SubCell"/>
</dbReference>
<protein>
    <recommendedName>
        <fullName evidence="11">Transporter</fullName>
    </recommendedName>
</protein>
<dbReference type="PANTHER" id="PTHR35093:SF3">
    <property type="entry name" value="LONG-CHAIN FATTY ACID TRANSPORT PROTEIN"/>
    <property type="match status" value="1"/>
</dbReference>
<sequence>MKIRTVPGRLAPWLLVAGMGVPAAAMAAGFAITEENATGLGMAYSDMATGNGNASGMFFNPATLSDLPGTQLSAGLIYIDPLFQLNNGKSTTPLGTTVSGGDGGNAGVAALVPNLYVTHQIDSRLHVGIGLSVPYGLSTKYTDGWLGRYHAIKSEVQVINLNPALSYTVDPTLSLGFGLDIQRASADLTSAIDSGTLCIAGGGGSACAGSKDGSVRIKGHDWALGWNAGLLWRPTAATTVGLAYRSAVDHKLKGTVQYNVPALLASNPQFADTNATAKLDLPATLNLGVSQKLSPRWTVTGGVLWTQWSRFKELRVVKDNGQPDLLTTENWKNTLRYAVGASFRQNDRLTWRAGVAYDPTPVPNAEHRTARLPDSNRTWLSLGAGYKVSKQMTVDVGYTHIWFRNVNIDNTTEGAYKNTLTGTYTGSVDIFGAQLSYRF</sequence>
<evidence type="ECO:0008006" key="11">
    <source>
        <dbReference type="Google" id="ProtNLM"/>
    </source>
</evidence>
<keyword evidence="7" id="KW-0998">Cell outer membrane</keyword>
<comment type="subcellular location">
    <subcellularLocation>
        <location evidence="1">Cell outer membrane</location>
        <topology evidence="1">Multi-pass membrane protein</topology>
    </subcellularLocation>
</comment>
<dbReference type="Proteomes" id="UP000243807">
    <property type="component" value="Chromosome"/>
</dbReference>
<evidence type="ECO:0000256" key="1">
    <source>
        <dbReference type="ARBA" id="ARBA00004571"/>
    </source>
</evidence>
<comment type="similarity">
    <text evidence="2">Belongs to the OmpP1/FadL family.</text>
</comment>
<evidence type="ECO:0000313" key="10">
    <source>
        <dbReference type="Proteomes" id="UP000243807"/>
    </source>
</evidence>
<keyword evidence="10" id="KW-1185">Reference proteome</keyword>
<reference evidence="9 10" key="1">
    <citation type="submission" date="2017-01" db="EMBL/GenBank/DDBJ databases">
        <title>Draft sequence of Acidihalobacter ferrooxidans strain DSM 14175 (strain V8).</title>
        <authorList>
            <person name="Khaleque H.N."/>
            <person name="Ramsay J.P."/>
            <person name="Murphy R.J.T."/>
            <person name="Kaksonen A.H."/>
            <person name="Boxall N.J."/>
            <person name="Watkin E.L.J."/>
        </authorList>
    </citation>
    <scope>NUCLEOTIDE SEQUENCE [LARGE SCALE GENOMIC DNA]</scope>
    <source>
        <strain evidence="9 10">V8</strain>
    </source>
</reference>
<keyword evidence="6" id="KW-0472">Membrane</keyword>
<name>A0A1P8UEC3_9GAMM</name>
<dbReference type="EMBL" id="CP019434">
    <property type="protein sequence ID" value="APZ42193.1"/>
    <property type="molecule type" value="Genomic_DNA"/>
</dbReference>
<dbReference type="Pfam" id="PF03349">
    <property type="entry name" value="Toluene_X"/>
    <property type="match status" value="1"/>
</dbReference>
<feature type="signal peptide" evidence="8">
    <location>
        <begin position="1"/>
        <end position="27"/>
    </location>
</feature>
<evidence type="ECO:0000256" key="8">
    <source>
        <dbReference type="SAM" id="SignalP"/>
    </source>
</evidence>
<dbReference type="SUPFAM" id="SSF56935">
    <property type="entry name" value="Porins"/>
    <property type="match status" value="1"/>
</dbReference>
<dbReference type="AlphaFoldDB" id="A0A1P8UEC3"/>
<dbReference type="PANTHER" id="PTHR35093">
    <property type="entry name" value="OUTER MEMBRANE PROTEIN NMB0088-RELATED"/>
    <property type="match status" value="1"/>
</dbReference>
<feature type="chain" id="PRO_5013201902" description="Transporter" evidence="8">
    <location>
        <begin position="28"/>
        <end position="439"/>
    </location>
</feature>
<evidence type="ECO:0000313" key="9">
    <source>
        <dbReference type="EMBL" id="APZ42193.1"/>
    </source>
</evidence>
<dbReference type="KEGG" id="afy:BW247_03035"/>
<dbReference type="OrthoDB" id="19849at2"/>
<keyword evidence="4" id="KW-0812">Transmembrane</keyword>
<keyword evidence="5 8" id="KW-0732">Signal</keyword>
<evidence type="ECO:0000256" key="2">
    <source>
        <dbReference type="ARBA" id="ARBA00008163"/>
    </source>
</evidence>
<evidence type="ECO:0000256" key="7">
    <source>
        <dbReference type="ARBA" id="ARBA00023237"/>
    </source>
</evidence>
<dbReference type="InterPro" id="IPR005017">
    <property type="entry name" value="OMPP1/FadL/TodX"/>
</dbReference>
<evidence type="ECO:0000256" key="6">
    <source>
        <dbReference type="ARBA" id="ARBA00023136"/>
    </source>
</evidence>